<feature type="transmembrane region" description="Helical" evidence="1">
    <location>
        <begin position="41"/>
        <end position="59"/>
    </location>
</feature>
<reference evidence="2" key="1">
    <citation type="submission" date="2023-07" db="EMBL/GenBank/DDBJ databases">
        <authorList>
            <consortium name="AG Swart"/>
            <person name="Singh M."/>
            <person name="Singh A."/>
            <person name="Seah K."/>
            <person name="Emmerich C."/>
        </authorList>
    </citation>
    <scope>NUCLEOTIDE SEQUENCE</scope>
    <source>
        <strain evidence="2">DP1</strain>
    </source>
</reference>
<dbReference type="AlphaFoldDB" id="A0AAD1XSB6"/>
<dbReference type="Proteomes" id="UP001295684">
    <property type="component" value="Unassembled WGS sequence"/>
</dbReference>
<comment type="caution">
    <text evidence="2">The sequence shown here is derived from an EMBL/GenBank/DDBJ whole genome shotgun (WGS) entry which is preliminary data.</text>
</comment>
<organism evidence="2 3">
    <name type="scientific">Euplotes crassus</name>
    <dbReference type="NCBI Taxonomy" id="5936"/>
    <lineage>
        <taxon>Eukaryota</taxon>
        <taxon>Sar</taxon>
        <taxon>Alveolata</taxon>
        <taxon>Ciliophora</taxon>
        <taxon>Intramacronucleata</taxon>
        <taxon>Spirotrichea</taxon>
        <taxon>Hypotrichia</taxon>
        <taxon>Euplotida</taxon>
        <taxon>Euplotidae</taxon>
        <taxon>Moneuplotes</taxon>
    </lineage>
</organism>
<keyword evidence="1" id="KW-1133">Transmembrane helix</keyword>
<sequence length="62" mass="7232">MGFSAFRRISRAQPGCAEGKKFTTNGAWRCFRGGFGYYLDFNWLLLALLSCTMYWQLIFHEP</sequence>
<proteinExistence type="predicted"/>
<evidence type="ECO:0000313" key="2">
    <source>
        <dbReference type="EMBL" id="CAI2377882.1"/>
    </source>
</evidence>
<protein>
    <submittedName>
        <fullName evidence="2">Uncharacterized protein</fullName>
    </submittedName>
</protein>
<gene>
    <name evidence="2" type="ORF">ECRASSUSDP1_LOCUS19273</name>
</gene>
<accession>A0AAD1XSB6</accession>
<keyword evidence="1" id="KW-0812">Transmembrane</keyword>
<keyword evidence="1" id="KW-0472">Membrane</keyword>
<dbReference type="EMBL" id="CAMPGE010019557">
    <property type="protein sequence ID" value="CAI2377882.1"/>
    <property type="molecule type" value="Genomic_DNA"/>
</dbReference>
<name>A0AAD1XSB6_EUPCR</name>
<keyword evidence="3" id="KW-1185">Reference proteome</keyword>
<evidence type="ECO:0000313" key="3">
    <source>
        <dbReference type="Proteomes" id="UP001295684"/>
    </source>
</evidence>
<evidence type="ECO:0000256" key="1">
    <source>
        <dbReference type="SAM" id="Phobius"/>
    </source>
</evidence>